<name>A0A9Q1QN69_9CARY</name>
<dbReference type="GO" id="GO:0003676">
    <property type="term" value="F:nucleic acid binding"/>
    <property type="evidence" value="ECO:0007669"/>
    <property type="project" value="InterPro"/>
</dbReference>
<dbReference type="GO" id="GO:0006353">
    <property type="term" value="P:DNA-templated transcription termination"/>
    <property type="evidence" value="ECO:0007669"/>
    <property type="project" value="UniProtKB-KW"/>
</dbReference>
<dbReference type="Gene3D" id="1.25.70.10">
    <property type="entry name" value="Transcription termination factor 3, mitochondrial"/>
    <property type="match status" value="2"/>
</dbReference>
<keyword evidence="5" id="KW-1185">Reference proteome</keyword>
<comment type="caution">
    <text evidence="4">The sequence shown here is derived from an EMBL/GenBank/DDBJ whole genome shotgun (WGS) entry which is preliminary data.</text>
</comment>
<protein>
    <submittedName>
        <fullName evidence="4">Uncharacterized protein</fullName>
    </submittedName>
</protein>
<dbReference type="EMBL" id="JAKOGI010000030">
    <property type="protein sequence ID" value="KAJ8448437.1"/>
    <property type="molecule type" value="Genomic_DNA"/>
</dbReference>
<evidence type="ECO:0000256" key="3">
    <source>
        <dbReference type="ARBA" id="ARBA00022946"/>
    </source>
</evidence>
<evidence type="ECO:0000256" key="2">
    <source>
        <dbReference type="ARBA" id="ARBA00022472"/>
    </source>
</evidence>
<dbReference type="Pfam" id="PF02536">
    <property type="entry name" value="mTERF"/>
    <property type="match status" value="2"/>
</dbReference>
<keyword evidence="2" id="KW-0806">Transcription termination</keyword>
<keyword evidence="2" id="KW-0805">Transcription regulation</keyword>
<keyword evidence="3" id="KW-0809">Transit peptide</keyword>
<evidence type="ECO:0000256" key="1">
    <source>
        <dbReference type="ARBA" id="ARBA00007692"/>
    </source>
</evidence>
<dbReference type="SMART" id="SM00733">
    <property type="entry name" value="Mterf"/>
    <property type="match status" value="6"/>
</dbReference>
<evidence type="ECO:0000313" key="5">
    <source>
        <dbReference type="Proteomes" id="UP001153076"/>
    </source>
</evidence>
<dbReference type="Proteomes" id="UP001153076">
    <property type="component" value="Unassembled WGS sequence"/>
</dbReference>
<dbReference type="AlphaFoldDB" id="A0A9Q1QN69"/>
<dbReference type="InterPro" id="IPR003690">
    <property type="entry name" value="MTERF"/>
</dbReference>
<dbReference type="PANTHER" id="PTHR13068">
    <property type="entry name" value="CGI-12 PROTEIN-RELATED"/>
    <property type="match status" value="1"/>
</dbReference>
<comment type="similarity">
    <text evidence="1">Belongs to the mTERF family.</text>
</comment>
<dbReference type="PANTHER" id="PTHR13068:SF231">
    <property type="entry name" value="TRANSCRIPTION TERMINATION FACTOR MTERF2, CHLOROPLASTIC-LIKE"/>
    <property type="match status" value="1"/>
</dbReference>
<dbReference type="FunFam" id="1.25.70.10:FF:000001">
    <property type="entry name" value="Mitochondrial transcription termination factor-like"/>
    <property type="match status" value="1"/>
</dbReference>
<evidence type="ECO:0000313" key="4">
    <source>
        <dbReference type="EMBL" id="KAJ8448437.1"/>
    </source>
</evidence>
<gene>
    <name evidence="4" type="ORF">Cgig2_022065</name>
</gene>
<keyword evidence="2" id="KW-0804">Transcription</keyword>
<dbReference type="InterPro" id="IPR038538">
    <property type="entry name" value="MTERF_sf"/>
</dbReference>
<dbReference type="OrthoDB" id="637682at2759"/>
<reference evidence="4" key="1">
    <citation type="submission" date="2022-04" db="EMBL/GenBank/DDBJ databases">
        <title>Carnegiea gigantea Genome sequencing and assembly v2.</title>
        <authorList>
            <person name="Copetti D."/>
            <person name="Sanderson M.J."/>
            <person name="Burquez A."/>
            <person name="Wojciechowski M.F."/>
        </authorList>
    </citation>
    <scope>NUCLEOTIDE SEQUENCE</scope>
    <source>
        <strain evidence="4">SGP5-SGP5p</strain>
        <tissue evidence="4">Aerial part</tissue>
    </source>
</reference>
<organism evidence="4 5">
    <name type="scientific">Carnegiea gigantea</name>
    <dbReference type="NCBI Taxonomy" id="171969"/>
    <lineage>
        <taxon>Eukaryota</taxon>
        <taxon>Viridiplantae</taxon>
        <taxon>Streptophyta</taxon>
        <taxon>Embryophyta</taxon>
        <taxon>Tracheophyta</taxon>
        <taxon>Spermatophyta</taxon>
        <taxon>Magnoliopsida</taxon>
        <taxon>eudicotyledons</taxon>
        <taxon>Gunneridae</taxon>
        <taxon>Pentapetalae</taxon>
        <taxon>Caryophyllales</taxon>
        <taxon>Cactineae</taxon>
        <taxon>Cactaceae</taxon>
        <taxon>Cactoideae</taxon>
        <taxon>Echinocereeae</taxon>
        <taxon>Carnegiea</taxon>
    </lineage>
</organism>
<accession>A0A9Q1QN69</accession>
<proteinExistence type="inferred from homology"/>
<sequence>MGTAGRHCLKFHIISSLRCILQHRLFYSTCVQTTTQGSIPAGPNSLSSLENFLVGSLGFSEKQALSTSTKLAKFRQSQRGTKVIGFNLLRNADSVMNFLHQEGFTKPQIRNVVSSVPQILASRIEQNLGPKMKFFQELGLSGSDFVHVILNHPGILGYGLDSAIRPAVEALREIMGSKDDVIRAIKGFRMNTLSLVTKYLVRNVSSLQAQGISIEAIRSRILKQASPFFQRPELFKDIMARAEEKWGVSPTSSRFLHAVHVLIGLNEKTIESKFRVFESFGWERSHVLHLFRLNPYSLAASEGMIEAKLSFFMNELGYDPGYIATKANLMNCSFKKRALPRHLVLRLLKEKGLIRENLSLYSAINMTESQFLESFIHPFETDVPNLCKIYTDSIGSFAKEQDKSGKNIQSIKFKPYSRQLLFWTCVKPTTEGSISAGHDSLSSLKNLLVGSLRNKPSPLAPSSPNCANLEVPVLLSFLQQKGLQIPQIRKIVSCVPQLLKSRVQQNLEPRMKFFQDLGLSASDFTHCISSQSGILGYGLHSTIHPAVEALRAVMSCDENVVQVLKKSQLYNLTLLKSEQLSCFQCVLIASSGDSY</sequence>